<evidence type="ECO:0000259" key="2">
    <source>
        <dbReference type="Pfam" id="PF25547"/>
    </source>
</evidence>
<dbReference type="Pfam" id="PF25547">
    <property type="entry name" value="WXG100_2"/>
    <property type="match status" value="1"/>
</dbReference>
<dbReference type="RefSeq" id="WP_138670501.1">
    <property type="nucleotide sequence ID" value="NZ_VCKY01000135.1"/>
</dbReference>
<accession>A0A5S4F7P1</accession>
<feature type="domain" description="Outer membrane channel protein CpnT-like N-terminal" evidence="2">
    <location>
        <begin position="51"/>
        <end position="135"/>
    </location>
</feature>
<dbReference type="InterPro" id="IPR057746">
    <property type="entry name" value="CpnT-like_N"/>
</dbReference>
<feature type="coiled-coil region" evidence="1">
    <location>
        <begin position="115"/>
        <end position="149"/>
    </location>
</feature>
<evidence type="ECO:0000313" key="3">
    <source>
        <dbReference type="EMBL" id="TMR12401.1"/>
    </source>
</evidence>
<reference evidence="3 4" key="1">
    <citation type="submission" date="2019-05" db="EMBL/GenBank/DDBJ databases">
        <title>Draft genome sequence of Nonomuraea turkmeniaca DSM 43926.</title>
        <authorList>
            <person name="Saricaoglu S."/>
            <person name="Isik K."/>
        </authorList>
    </citation>
    <scope>NUCLEOTIDE SEQUENCE [LARGE SCALE GENOMIC DNA]</scope>
    <source>
        <strain evidence="3 4">DSM 43926</strain>
    </source>
</reference>
<gene>
    <name evidence="3" type="ORF">ETD86_32650</name>
</gene>
<dbReference type="OrthoDB" id="4512149at2"/>
<evidence type="ECO:0000256" key="1">
    <source>
        <dbReference type="SAM" id="Coils"/>
    </source>
</evidence>
<dbReference type="SUPFAM" id="SSF140453">
    <property type="entry name" value="EsxAB dimer-like"/>
    <property type="match status" value="1"/>
</dbReference>
<keyword evidence="4" id="KW-1185">Reference proteome</keyword>
<name>A0A5S4F7P1_9ACTN</name>
<dbReference type="Proteomes" id="UP000309128">
    <property type="component" value="Unassembled WGS sequence"/>
</dbReference>
<dbReference type="InterPro" id="IPR036689">
    <property type="entry name" value="ESAT-6-like_sf"/>
</dbReference>
<organism evidence="3 4">
    <name type="scientific">Nonomuraea turkmeniaca</name>
    <dbReference type="NCBI Taxonomy" id="103838"/>
    <lineage>
        <taxon>Bacteria</taxon>
        <taxon>Bacillati</taxon>
        <taxon>Actinomycetota</taxon>
        <taxon>Actinomycetes</taxon>
        <taxon>Streptosporangiales</taxon>
        <taxon>Streptosporangiaceae</taxon>
        <taxon>Nonomuraea</taxon>
    </lineage>
</organism>
<dbReference type="AlphaFoldDB" id="A0A5S4F7P1"/>
<sequence>MTSDDHLQVTTVINRLEQVASFLTSISNPVTMIGEIVSAICTVTSIFRDVPGNPDGIDELGKAFREMATALDTAGTDIDHTRSSVPSVWKGDAATEALAALIATDDLLQTAAPAMRKADTLLQEYADEVRRLKKELGHHRQRLSEALRQLDSAQDLLRNVWDSVWPLDDDGGIVEEIRKALGAIYSGIEVFEQLWAASDALQRGLRDVQGKARAGAVRSRHVDAFDAVLLANAGIDGIAQEEGSVLTTTQLAQAAAKMDALSEADRARMQGLLDGAGSEAERAYLMKALAAGHSIDDIAKFATVIHGKSEIWLREHLSLVDPNGSGTVSVNGVELEQQDQTTCGSTAIMVARAMNDPLYALSLTADENGNSLSPTELREKFTAEQNRIHDSTNTVWPQSLGTSPWGLTDEMNQHADSFGAEYDWRLVDDTSAGSVNPALNDAVGAVDAGHTVPVLIGDSYPAHYVLLVGHEDDDLIFYNPLTAEMVRVSEDDFRNGNVSALGYTHVQGVVTPK</sequence>
<evidence type="ECO:0000313" key="4">
    <source>
        <dbReference type="Proteomes" id="UP000309128"/>
    </source>
</evidence>
<protein>
    <recommendedName>
        <fullName evidence="2">Outer membrane channel protein CpnT-like N-terminal domain-containing protein</fullName>
    </recommendedName>
</protein>
<keyword evidence="1" id="KW-0175">Coiled coil</keyword>
<dbReference type="EMBL" id="VCKY01000135">
    <property type="protein sequence ID" value="TMR12401.1"/>
    <property type="molecule type" value="Genomic_DNA"/>
</dbReference>
<proteinExistence type="predicted"/>
<comment type="caution">
    <text evidence="3">The sequence shown here is derived from an EMBL/GenBank/DDBJ whole genome shotgun (WGS) entry which is preliminary data.</text>
</comment>